<evidence type="ECO:0000256" key="3">
    <source>
        <dbReference type="ARBA" id="ARBA00022989"/>
    </source>
</evidence>
<dbReference type="GO" id="GO:0140359">
    <property type="term" value="F:ABC-type transporter activity"/>
    <property type="evidence" value="ECO:0007669"/>
    <property type="project" value="InterPro"/>
</dbReference>
<keyword evidence="8" id="KW-1185">Reference proteome</keyword>
<accession>A0A1G5KB13</accession>
<keyword evidence="3 5" id="KW-1133">Transmembrane helix</keyword>
<evidence type="ECO:0000313" key="8">
    <source>
        <dbReference type="Proteomes" id="UP000198636"/>
    </source>
</evidence>
<feature type="transmembrane region" description="Helical" evidence="5">
    <location>
        <begin position="232"/>
        <end position="256"/>
    </location>
</feature>
<dbReference type="STRING" id="1120976.SAMN03080606_03339"/>
<evidence type="ECO:0000256" key="5">
    <source>
        <dbReference type="SAM" id="Phobius"/>
    </source>
</evidence>
<feature type="transmembrane region" description="Helical" evidence="5">
    <location>
        <begin position="263"/>
        <end position="283"/>
    </location>
</feature>
<feature type="transmembrane region" description="Helical" evidence="5">
    <location>
        <begin position="21"/>
        <end position="40"/>
    </location>
</feature>
<evidence type="ECO:0000259" key="6">
    <source>
        <dbReference type="Pfam" id="PF12698"/>
    </source>
</evidence>
<evidence type="ECO:0000313" key="7">
    <source>
        <dbReference type="EMBL" id="SCY97248.1"/>
    </source>
</evidence>
<feature type="transmembrane region" description="Helical" evidence="5">
    <location>
        <begin position="318"/>
        <end position="337"/>
    </location>
</feature>
<dbReference type="EMBL" id="FMUS01000025">
    <property type="protein sequence ID" value="SCY97248.1"/>
    <property type="molecule type" value="Genomic_DNA"/>
</dbReference>
<dbReference type="AlphaFoldDB" id="A0A1G5KB13"/>
<reference evidence="7 8" key="1">
    <citation type="submission" date="2016-10" db="EMBL/GenBank/DDBJ databases">
        <authorList>
            <person name="de Groot N.N."/>
        </authorList>
    </citation>
    <scope>NUCLEOTIDE SEQUENCE [LARGE SCALE GENOMIC DNA]</scope>
    <source>
        <strain evidence="7 8">DSM 18978</strain>
    </source>
</reference>
<feature type="transmembrane region" description="Helical" evidence="5">
    <location>
        <begin position="202"/>
        <end position="226"/>
    </location>
</feature>
<feature type="domain" description="ABC-2 type transporter transmembrane" evidence="6">
    <location>
        <begin position="21"/>
        <end position="332"/>
    </location>
</feature>
<keyword evidence="2 5" id="KW-0812">Transmembrane</keyword>
<keyword evidence="4 5" id="KW-0472">Membrane</keyword>
<dbReference type="Proteomes" id="UP000198636">
    <property type="component" value="Unassembled WGS sequence"/>
</dbReference>
<feature type="transmembrane region" description="Helical" evidence="5">
    <location>
        <begin position="158"/>
        <end position="181"/>
    </location>
</feature>
<evidence type="ECO:0000256" key="2">
    <source>
        <dbReference type="ARBA" id="ARBA00022692"/>
    </source>
</evidence>
<dbReference type="RefSeq" id="WP_091545759.1">
    <property type="nucleotide sequence ID" value="NZ_FMUS01000025.1"/>
</dbReference>
<evidence type="ECO:0000256" key="4">
    <source>
        <dbReference type="ARBA" id="ARBA00023136"/>
    </source>
</evidence>
<protein>
    <submittedName>
        <fullName evidence="7">ABC-2 type transport system permease protein</fullName>
    </submittedName>
</protein>
<dbReference type="InterPro" id="IPR013525">
    <property type="entry name" value="ABC2_TM"/>
</dbReference>
<dbReference type="GO" id="GO:0016020">
    <property type="term" value="C:membrane"/>
    <property type="evidence" value="ECO:0007669"/>
    <property type="project" value="UniProtKB-SubCell"/>
</dbReference>
<comment type="subcellular location">
    <subcellularLocation>
        <location evidence="1">Membrane</location>
        <topology evidence="1">Multi-pass membrane protein</topology>
    </subcellularLocation>
</comment>
<name>A0A1G5KB13_9FIRM</name>
<organism evidence="7 8">
    <name type="scientific">Alkaliphilus peptidifermentans DSM 18978</name>
    <dbReference type="NCBI Taxonomy" id="1120976"/>
    <lineage>
        <taxon>Bacteria</taxon>
        <taxon>Bacillati</taxon>
        <taxon>Bacillota</taxon>
        <taxon>Clostridia</taxon>
        <taxon>Peptostreptococcales</taxon>
        <taxon>Natronincolaceae</taxon>
        <taxon>Alkaliphilus</taxon>
    </lineage>
</organism>
<dbReference type="OrthoDB" id="1710957at2"/>
<gene>
    <name evidence="7" type="ORF">SAMN03080606_03339</name>
</gene>
<evidence type="ECO:0000256" key="1">
    <source>
        <dbReference type="ARBA" id="ARBA00004141"/>
    </source>
</evidence>
<sequence>MLNKILNMLKLDAKIMLRNGFLWVVLGMSLFYVILVRFVIPEELKLTPVEYILDNTTGYQVVEYFSDIDEVEKMEGRFVATREELMEQLEGNGRSLGIVFEDHQVTVIRQGYENNENINLLVASIDEVMKEIGLAERPVYYEYEFLRNRTEIIPLNKYLIPVFLATDVAMLGFFFVAVMMFQEKKEGSIAAYRVSPGGTFTYMLSKILLNTLLSVLFGWILAVFTLGFTFNYLHYTIIIFLVALFISILGLLISLFFKDISEFIYVAMIIFVVLSFPIAAYLYPSLSVPFFRFIPSYPVMFTIREILFTTGKSGILEYSIILLIQITIASILCYKVVDRKLLKNRK</sequence>
<dbReference type="Pfam" id="PF12698">
    <property type="entry name" value="ABC2_membrane_3"/>
    <property type="match status" value="1"/>
</dbReference>
<proteinExistence type="predicted"/>